<evidence type="ECO:0000256" key="7">
    <source>
        <dbReference type="ARBA" id="ARBA00022989"/>
    </source>
</evidence>
<evidence type="ECO:0000256" key="3">
    <source>
        <dbReference type="ARBA" id="ARBA00005316"/>
    </source>
</evidence>
<evidence type="ECO:0000256" key="8">
    <source>
        <dbReference type="ARBA" id="ARBA00023136"/>
    </source>
</evidence>
<protein>
    <recommendedName>
        <fullName evidence="13">GPI transamidase component PIG-S</fullName>
    </recommendedName>
</protein>
<comment type="similarity">
    <text evidence="3">Belongs to the PIGS family.</text>
</comment>
<dbReference type="Proteomes" id="UP000268321">
    <property type="component" value="Unassembled WGS sequence"/>
</dbReference>
<organism evidence="11 12">
    <name type="scientific">Metschnikowia bicuspidata</name>
    <dbReference type="NCBI Taxonomy" id="27322"/>
    <lineage>
        <taxon>Eukaryota</taxon>
        <taxon>Fungi</taxon>
        <taxon>Dikarya</taxon>
        <taxon>Ascomycota</taxon>
        <taxon>Saccharomycotina</taxon>
        <taxon>Pichiomycetes</taxon>
        <taxon>Metschnikowiaceae</taxon>
        <taxon>Metschnikowia</taxon>
    </lineage>
</organism>
<keyword evidence="6" id="KW-0256">Endoplasmic reticulum</keyword>
<keyword evidence="5 10" id="KW-0812">Transmembrane</keyword>
<dbReference type="OrthoDB" id="28748at2759"/>
<dbReference type="EMBL" id="ML004428">
    <property type="protein sequence ID" value="RKP33078.1"/>
    <property type="molecule type" value="Genomic_DNA"/>
</dbReference>
<keyword evidence="12" id="KW-1185">Reference proteome</keyword>
<evidence type="ECO:0000256" key="6">
    <source>
        <dbReference type="ARBA" id="ARBA00022824"/>
    </source>
</evidence>
<evidence type="ECO:0008006" key="13">
    <source>
        <dbReference type="Google" id="ProtNLM"/>
    </source>
</evidence>
<dbReference type="GO" id="GO:0006506">
    <property type="term" value="P:GPI anchor biosynthetic process"/>
    <property type="evidence" value="ECO:0007669"/>
    <property type="project" value="UniProtKB-UniPathway"/>
</dbReference>
<sequence>RGRVVVTLAIFIALLGAPLFILTTSVHRADLPVVELQQRTDAFDISVAFKVPIYLNTTRTNLLAEAQSHADDFFARSTDVGLLWGVEFRPYSTDIDSYEQYVLTVVDETDADAPEPAHILSPYSKGITVVQQAKNADSATLCGHISEVLFQHVFGGELATLTALKSGAPTSDMSFPYSSTYHVVFNLLAQDGTPVAWEIERAVAQMQPVFDALRHYTKFEVSTLIQYYSKLTHSPQWDEARKANVLLQDSLSTFINFGDWNLINHERSPAINFVIYFADLNYRNVPLLVEGTEKNVFSIPQWGAVHIYNPQMPLLAGARLKMSDRELNLILDSFASQLFELLGVPSAPVSPLMRIDAFQRVSTYKQLKRSLENLAALVKLSNLLLGISIPEATKNYVLDSLVHYDAAVEKLRSSEFGLALESSGRALQSSDKAFFEKEMVQQAHFPNEHKLAVFLPLLGPICSIVFFGIINRAMAWK</sequence>
<dbReference type="PANTHER" id="PTHR21072:SF13">
    <property type="entry name" value="GPI TRANSAMIDASE COMPONENT PIG-S"/>
    <property type="match status" value="1"/>
</dbReference>
<keyword evidence="4" id="KW-0337">GPI-anchor biosynthesis</keyword>
<keyword evidence="8 10" id="KW-0472">Membrane</keyword>
<name>A0A4P9ZJ75_9ASCO</name>
<dbReference type="GO" id="GO:0016255">
    <property type="term" value="P:attachment of GPI anchor to protein"/>
    <property type="evidence" value="ECO:0007669"/>
    <property type="project" value="InterPro"/>
</dbReference>
<dbReference type="PANTHER" id="PTHR21072">
    <property type="entry name" value="GPI TRANSAMIDASE COMPONENT PIG-S"/>
    <property type="match status" value="1"/>
</dbReference>
<dbReference type="GO" id="GO:0042765">
    <property type="term" value="C:GPI-anchor transamidase complex"/>
    <property type="evidence" value="ECO:0007669"/>
    <property type="project" value="InterPro"/>
</dbReference>
<evidence type="ECO:0000256" key="9">
    <source>
        <dbReference type="ARBA" id="ARBA00023180"/>
    </source>
</evidence>
<dbReference type="UniPathway" id="UPA00196"/>
<keyword evidence="7 10" id="KW-1133">Transmembrane helix</keyword>
<evidence type="ECO:0000313" key="11">
    <source>
        <dbReference type="EMBL" id="RKP33078.1"/>
    </source>
</evidence>
<accession>A0A4P9ZJ75</accession>
<dbReference type="InterPro" id="IPR019540">
    <property type="entry name" value="PtdIno-glycan_biosynth_class_S"/>
</dbReference>
<comment type="subcellular location">
    <subcellularLocation>
        <location evidence="1">Endoplasmic reticulum membrane</location>
        <topology evidence="1">Multi-pass membrane protein</topology>
    </subcellularLocation>
</comment>
<evidence type="ECO:0000313" key="12">
    <source>
        <dbReference type="Proteomes" id="UP000268321"/>
    </source>
</evidence>
<evidence type="ECO:0000256" key="4">
    <source>
        <dbReference type="ARBA" id="ARBA00022502"/>
    </source>
</evidence>
<evidence type="ECO:0000256" key="5">
    <source>
        <dbReference type="ARBA" id="ARBA00022692"/>
    </source>
</evidence>
<comment type="pathway">
    <text evidence="2">Glycolipid biosynthesis; glycosylphosphatidylinositol-anchor biosynthesis.</text>
</comment>
<reference evidence="12" key="1">
    <citation type="journal article" date="2018" name="Nat. Microbiol.">
        <title>Leveraging single-cell genomics to expand the fungal tree of life.</title>
        <authorList>
            <person name="Ahrendt S.R."/>
            <person name="Quandt C.A."/>
            <person name="Ciobanu D."/>
            <person name="Clum A."/>
            <person name="Salamov A."/>
            <person name="Andreopoulos B."/>
            <person name="Cheng J.F."/>
            <person name="Woyke T."/>
            <person name="Pelin A."/>
            <person name="Henrissat B."/>
            <person name="Reynolds N.K."/>
            <person name="Benny G.L."/>
            <person name="Smith M.E."/>
            <person name="James T.Y."/>
            <person name="Grigoriev I.V."/>
        </authorList>
    </citation>
    <scope>NUCLEOTIDE SEQUENCE [LARGE SCALE GENOMIC DNA]</scope>
    <source>
        <strain evidence="12">Baker2002</strain>
    </source>
</reference>
<keyword evidence="9" id="KW-0325">Glycoprotein</keyword>
<dbReference type="AlphaFoldDB" id="A0A4P9ZJ75"/>
<gene>
    <name evidence="11" type="ORF">METBISCDRAFT_145</name>
</gene>
<proteinExistence type="inferred from homology"/>
<feature type="non-terminal residue" evidence="11">
    <location>
        <position position="477"/>
    </location>
</feature>
<evidence type="ECO:0000256" key="10">
    <source>
        <dbReference type="SAM" id="Phobius"/>
    </source>
</evidence>
<dbReference type="Pfam" id="PF10510">
    <property type="entry name" value="PIG-S"/>
    <property type="match status" value="1"/>
</dbReference>
<evidence type="ECO:0000256" key="1">
    <source>
        <dbReference type="ARBA" id="ARBA00004477"/>
    </source>
</evidence>
<feature type="non-terminal residue" evidence="11">
    <location>
        <position position="1"/>
    </location>
</feature>
<feature type="transmembrane region" description="Helical" evidence="10">
    <location>
        <begin position="451"/>
        <end position="470"/>
    </location>
</feature>
<evidence type="ECO:0000256" key="2">
    <source>
        <dbReference type="ARBA" id="ARBA00004687"/>
    </source>
</evidence>